<evidence type="ECO:0000313" key="2">
    <source>
        <dbReference type="Proteomes" id="UP000215914"/>
    </source>
</evidence>
<keyword evidence="2" id="KW-1185">Reference proteome</keyword>
<reference evidence="1" key="2">
    <citation type="submission" date="2020-06" db="EMBL/GenBank/DDBJ databases">
        <title>Helianthus annuus Genome sequencing and assembly Release 2.</title>
        <authorList>
            <person name="Gouzy J."/>
            <person name="Langlade N."/>
            <person name="Munos S."/>
        </authorList>
    </citation>
    <scope>NUCLEOTIDE SEQUENCE</scope>
    <source>
        <tissue evidence="1">Leaves</tissue>
    </source>
</reference>
<protein>
    <submittedName>
        <fullName evidence="1">Uncharacterized protein</fullName>
    </submittedName>
</protein>
<dbReference type="EMBL" id="MNCJ02000328">
    <property type="protein sequence ID" value="KAF5773863.1"/>
    <property type="molecule type" value="Genomic_DNA"/>
</dbReference>
<dbReference type="Proteomes" id="UP000215914">
    <property type="component" value="Unassembled WGS sequence"/>
</dbReference>
<reference evidence="1" key="1">
    <citation type="journal article" date="2017" name="Nature">
        <title>The sunflower genome provides insights into oil metabolism, flowering and Asterid evolution.</title>
        <authorList>
            <person name="Badouin H."/>
            <person name="Gouzy J."/>
            <person name="Grassa C.J."/>
            <person name="Murat F."/>
            <person name="Staton S.E."/>
            <person name="Cottret L."/>
            <person name="Lelandais-Briere C."/>
            <person name="Owens G.L."/>
            <person name="Carrere S."/>
            <person name="Mayjonade B."/>
            <person name="Legrand L."/>
            <person name="Gill N."/>
            <person name="Kane N.C."/>
            <person name="Bowers J.E."/>
            <person name="Hubner S."/>
            <person name="Bellec A."/>
            <person name="Berard A."/>
            <person name="Berges H."/>
            <person name="Blanchet N."/>
            <person name="Boniface M.C."/>
            <person name="Brunel D."/>
            <person name="Catrice O."/>
            <person name="Chaidir N."/>
            <person name="Claudel C."/>
            <person name="Donnadieu C."/>
            <person name="Faraut T."/>
            <person name="Fievet G."/>
            <person name="Helmstetter N."/>
            <person name="King M."/>
            <person name="Knapp S.J."/>
            <person name="Lai Z."/>
            <person name="Le Paslier M.C."/>
            <person name="Lippi Y."/>
            <person name="Lorenzon L."/>
            <person name="Mandel J.R."/>
            <person name="Marage G."/>
            <person name="Marchand G."/>
            <person name="Marquand E."/>
            <person name="Bret-Mestries E."/>
            <person name="Morien E."/>
            <person name="Nambeesan S."/>
            <person name="Nguyen T."/>
            <person name="Pegot-Espagnet P."/>
            <person name="Pouilly N."/>
            <person name="Raftis F."/>
            <person name="Sallet E."/>
            <person name="Schiex T."/>
            <person name="Thomas J."/>
            <person name="Vandecasteele C."/>
            <person name="Vares D."/>
            <person name="Vear F."/>
            <person name="Vautrin S."/>
            <person name="Crespi M."/>
            <person name="Mangin B."/>
            <person name="Burke J.M."/>
            <person name="Salse J."/>
            <person name="Munos S."/>
            <person name="Vincourt P."/>
            <person name="Rieseberg L.H."/>
            <person name="Langlade N.B."/>
        </authorList>
    </citation>
    <scope>NUCLEOTIDE SEQUENCE</scope>
    <source>
        <tissue evidence="1">Leaves</tissue>
    </source>
</reference>
<accession>A0A9K3HCD0</accession>
<dbReference type="Gramene" id="mRNA:HanXRQr2_Chr13g0593491">
    <property type="protein sequence ID" value="CDS:HanXRQr2_Chr13g0593491.1"/>
    <property type="gene ID" value="HanXRQr2_Chr13g0593491"/>
</dbReference>
<dbReference type="AlphaFoldDB" id="A0A9K3HCD0"/>
<sequence>MKYNISSAWYLFDGRGDTGVTVSPTLGNFVPKFIRRSLFVTLPNNHQRYAK</sequence>
<comment type="caution">
    <text evidence="1">The sequence shown here is derived from an EMBL/GenBank/DDBJ whole genome shotgun (WGS) entry which is preliminary data.</text>
</comment>
<organism evidence="1 2">
    <name type="scientific">Helianthus annuus</name>
    <name type="common">Common sunflower</name>
    <dbReference type="NCBI Taxonomy" id="4232"/>
    <lineage>
        <taxon>Eukaryota</taxon>
        <taxon>Viridiplantae</taxon>
        <taxon>Streptophyta</taxon>
        <taxon>Embryophyta</taxon>
        <taxon>Tracheophyta</taxon>
        <taxon>Spermatophyta</taxon>
        <taxon>Magnoliopsida</taxon>
        <taxon>eudicotyledons</taxon>
        <taxon>Gunneridae</taxon>
        <taxon>Pentapetalae</taxon>
        <taxon>asterids</taxon>
        <taxon>campanulids</taxon>
        <taxon>Asterales</taxon>
        <taxon>Asteraceae</taxon>
        <taxon>Asteroideae</taxon>
        <taxon>Heliantheae alliance</taxon>
        <taxon>Heliantheae</taxon>
        <taxon>Helianthus</taxon>
    </lineage>
</organism>
<gene>
    <name evidence="1" type="ORF">HanXRQr2_Chr13g0593491</name>
</gene>
<proteinExistence type="predicted"/>
<name>A0A9K3HCD0_HELAN</name>
<evidence type="ECO:0000313" key="1">
    <source>
        <dbReference type="EMBL" id="KAF5773863.1"/>
    </source>
</evidence>